<organism evidence="2 3">
    <name type="scientific">Brassica napus</name>
    <name type="common">Rape</name>
    <dbReference type="NCBI Taxonomy" id="3708"/>
    <lineage>
        <taxon>Eukaryota</taxon>
        <taxon>Viridiplantae</taxon>
        <taxon>Streptophyta</taxon>
        <taxon>Embryophyta</taxon>
        <taxon>Tracheophyta</taxon>
        <taxon>Spermatophyta</taxon>
        <taxon>Magnoliopsida</taxon>
        <taxon>eudicotyledons</taxon>
        <taxon>Gunneridae</taxon>
        <taxon>Pentapetalae</taxon>
        <taxon>rosids</taxon>
        <taxon>malvids</taxon>
        <taxon>Brassicales</taxon>
        <taxon>Brassicaceae</taxon>
        <taxon>Brassiceae</taxon>
        <taxon>Brassica</taxon>
    </lineage>
</organism>
<evidence type="ECO:0000256" key="1">
    <source>
        <dbReference type="SAM" id="SignalP"/>
    </source>
</evidence>
<keyword evidence="3" id="KW-1185">Reference proteome</keyword>
<dbReference type="PaxDb" id="3708-A0A078FI76"/>
<dbReference type="Proteomes" id="UP000028999">
    <property type="component" value="Unassembled WGS sequence"/>
</dbReference>
<evidence type="ECO:0000313" key="2">
    <source>
        <dbReference type="EMBL" id="CDY11803.1"/>
    </source>
</evidence>
<gene>
    <name evidence="2" type="primary">BnaC03g57750D</name>
    <name evidence="2" type="ORF">GSBRNA2T00050060001</name>
</gene>
<reference evidence="2 3" key="1">
    <citation type="journal article" date="2014" name="Science">
        <title>Plant genetics. Early allopolyploid evolution in the post-Neolithic Brassica napus oilseed genome.</title>
        <authorList>
            <person name="Chalhoub B."/>
            <person name="Denoeud F."/>
            <person name="Liu S."/>
            <person name="Parkin I.A."/>
            <person name="Tang H."/>
            <person name="Wang X."/>
            <person name="Chiquet J."/>
            <person name="Belcram H."/>
            <person name="Tong C."/>
            <person name="Samans B."/>
            <person name="Correa M."/>
            <person name="Da Silva C."/>
            <person name="Just J."/>
            <person name="Falentin C."/>
            <person name="Koh C.S."/>
            <person name="Le Clainche I."/>
            <person name="Bernard M."/>
            <person name="Bento P."/>
            <person name="Noel B."/>
            <person name="Labadie K."/>
            <person name="Alberti A."/>
            <person name="Charles M."/>
            <person name="Arnaud D."/>
            <person name="Guo H."/>
            <person name="Daviaud C."/>
            <person name="Alamery S."/>
            <person name="Jabbari K."/>
            <person name="Zhao M."/>
            <person name="Edger P.P."/>
            <person name="Chelaifa H."/>
            <person name="Tack D."/>
            <person name="Lassalle G."/>
            <person name="Mestiri I."/>
            <person name="Schnel N."/>
            <person name="Le Paslier M.C."/>
            <person name="Fan G."/>
            <person name="Renault V."/>
            <person name="Bayer P.E."/>
            <person name="Golicz A.A."/>
            <person name="Manoli S."/>
            <person name="Lee T.H."/>
            <person name="Thi V.H."/>
            <person name="Chalabi S."/>
            <person name="Hu Q."/>
            <person name="Fan C."/>
            <person name="Tollenaere R."/>
            <person name="Lu Y."/>
            <person name="Battail C."/>
            <person name="Shen J."/>
            <person name="Sidebottom C.H."/>
            <person name="Wang X."/>
            <person name="Canaguier A."/>
            <person name="Chauveau A."/>
            <person name="Berard A."/>
            <person name="Deniot G."/>
            <person name="Guan M."/>
            <person name="Liu Z."/>
            <person name="Sun F."/>
            <person name="Lim Y.P."/>
            <person name="Lyons E."/>
            <person name="Town C.D."/>
            <person name="Bancroft I."/>
            <person name="Wang X."/>
            <person name="Meng J."/>
            <person name="Ma J."/>
            <person name="Pires J.C."/>
            <person name="King G.J."/>
            <person name="Brunel D."/>
            <person name="Delourme R."/>
            <person name="Renard M."/>
            <person name="Aury J.M."/>
            <person name="Adams K.L."/>
            <person name="Batley J."/>
            <person name="Snowdon R.J."/>
            <person name="Tost J."/>
            <person name="Edwards D."/>
            <person name="Zhou Y."/>
            <person name="Hua W."/>
            <person name="Sharpe A.G."/>
            <person name="Paterson A.H."/>
            <person name="Guan C."/>
            <person name="Wincker P."/>
        </authorList>
    </citation>
    <scope>NUCLEOTIDE SEQUENCE [LARGE SCALE GENOMIC DNA]</scope>
    <source>
        <strain evidence="3">cv. Darmor-bzh</strain>
    </source>
</reference>
<dbReference type="Gramene" id="CDY11803">
    <property type="protein sequence ID" value="CDY11803"/>
    <property type="gene ID" value="GSBRNA2T00050060001"/>
</dbReference>
<feature type="signal peptide" evidence="1">
    <location>
        <begin position="1"/>
        <end position="19"/>
    </location>
</feature>
<protein>
    <submittedName>
        <fullName evidence="2">BnaC03g57750D protein</fullName>
    </submittedName>
</protein>
<dbReference type="AlphaFoldDB" id="A0A078FI76"/>
<evidence type="ECO:0000313" key="3">
    <source>
        <dbReference type="Proteomes" id="UP000028999"/>
    </source>
</evidence>
<proteinExistence type="predicted"/>
<sequence>MILLYPYVILFLFNGKLKSGGQVDDDQSQILDPGFFKSRLSLTGEIFNRVSGLFSKVASLSLFLQRYSTTICRMTGTDKAIFYISVDPSNVELAAVLYISVFKAERITQYDDGSVELKIFDSSVLVTSGSPRFRSIVELRVDPHTISLVIDSQAFVATDLKLNLSSQYLLKVIDPFQVIWLLSIKEFSDGLRYLPSCTKCKYPSHHRPALCSEMTRWQLMIGQSLETRELLGIEPYFRDIETLEADLFRIRECRTFYEILNVRSFVGVLSTTLDELERFNTLLQGLHVVRALNPTYEAAGNFKNLLRSAVNSYNSLLEAIIPTGMARETRELPNPVATRARAADNWRQLVKRCHSARFLMNNKLSKANTREELWMSDLLYDEVSDWRKQNI</sequence>
<feature type="chain" id="PRO_5001734628" evidence="1">
    <location>
        <begin position="20"/>
        <end position="391"/>
    </location>
</feature>
<accession>A0A078FI76</accession>
<dbReference type="EMBL" id="LK032014">
    <property type="protein sequence ID" value="CDY11803.1"/>
    <property type="molecule type" value="Genomic_DNA"/>
</dbReference>
<name>A0A078FI76_BRANA</name>
<keyword evidence="1" id="KW-0732">Signal</keyword>